<evidence type="ECO:0000256" key="1">
    <source>
        <dbReference type="SAM" id="MobiDB-lite"/>
    </source>
</evidence>
<accession>A0A8J6HAU4</accession>
<sequence>MERGTSIGTATFNPTCNCPGPPPPASLPRSAALFKPTRSGPAINPGTNEARGRGANSQNFRRRTANLQTVKVKPAVIQVLIWCGPGPPRPLNHAAADSPPRSDLQFSQWPDPARIIHLIRTLKAKFFRRQDGAKEFHFVGDVAGQANVAADCTRQNAIMALTISGALHHPRFNENAGIPKVDDGRGGWYRKSNARTPCTGNIFLRPVVYSKTVRGRRSRSTTSSCSGRKIKDLSRTPHLRLSSPRCIEQQSVTSPSCKMINSRIRPSAQCLPKVASFCQDQRRIYVGFAIIKINNVRIIDVIGPARSLSRGRAGPAPRSYMAEEGSPGITPAIESVLRRKGHTSDFPNIRRKSIRTRRDRGDNGATSPRPHRWYRAVFSRAPVL</sequence>
<dbReference type="EMBL" id="JABDTM020027527">
    <property type="protein sequence ID" value="KAH0810363.1"/>
    <property type="molecule type" value="Genomic_DNA"/>
</dbReference>
<keyword evidence="3" id="KW-1185">Reference proteome</keyword>
<gene>
    <name evidence="2" type="ORF">GEV33_012428</name>
</gene>
<dbReference type="AlphaFoldDB" id="A0A8J6HAU4"/>
<name>A0A8J6HAU4_TENMO</name>
<protein>
    <submittedName>
        <fullName evidence="2">Uncharacterized protein</fullName>
    </submittedName>
</protein>
<dbReference type="Proteomes" id="UP000719412">
    <property type="component" value="Unassembled WGS sequence"/>
</dbReference>
<organism evidence="2 3">
    <name type="scientific">Tenebrio molitor</name>
    <name type="common">Yellow mealworm beetle</name>
    <dbReference type="NCBI Taxonomy" id="7067"/>
    <lineage>
        <taxon>Eukaryota</taxon>
        <taxon>Metazoa</taxon>
        <taxon>Ecdysozoa</taxon>
        <taxon>Arthropoda</taxon>
        <taxon>Hexapoda</taxon>
        <taxon>Insecta</taxon>
        <taxon>Pterygota</taxon>
        <taxon>Neoptera</taxon>
        <taxon>Endopterygota</taxon>
        <taxon>Coleoptera</taxon>
        <taxon>Polyphaga</taxon>
        <taxon>Cucujiformia</taxon>
        <taxon>Tenebrionidae</taxon>
        <taxon>Tenebrio</taxon>
    </lineage>
</organism>
<feature type="region of interest" description="Disordered" evidence="1">
    <location>
        <begin position="1"/>
        <end position="24"/>
    </location>
</feature>
<reference evidence="2" key="1">
    <citation type="journal article" date="2020" name="J Insects Food Feed">
        <title>The yellow mealworm (Tenebrio molitor) genome: a resource for the emerging insects as food and feed industry.</title>
        <authorList>
            <person name="Eriksson T."/>
            <person name="Andere A."/>
            <person name="Kelstrup H."/>
            <person name="Emery V."/>
            <person name="Picard C."/>
        </authorList>
    </citation>
    <scope>NUCLEOTIDE SEQUENCE</scope>
    <source>
        <strain evidence="2">Stoneville</strain>
        <tissue evidence="2">Whole head</tissue>
    </source>
</reference>
<evidence type="ECO:0000313" key="2">
    <source>
        <dbReference type="EMBL" id="KAH0810363.1"/>
    </source>
</evidence>
<feature type="region of interest" description="Disordered" evidence="1">
    <location>
        <begin position="38"/>
        <end position="59"/>
    </location>
</feature>
<proteinExistence type="predicted"/>
<reference evidence="2" key="2">
    <citation type="submission" date="2021-08" db="EMBL/GenBank/DDBJ databases">
        <authorList>
            <person name="Eriksson T."/>
        </authorList>
    </citation>
    <scope>NUCLEOTIDE SEQUENCE</scope>
    <source>
        <strain evidence="2">Stoneville</strain>
        <tissue evidence="2">Whole head</tissue>
    </source>
</reference>
<comment type="caution">
    <text evidence="2">The sequence shown here is derived from an EMBL/GenBank/DDBJ whole genome shotgun (WGS) entry which is preliminary data.</text>
</comment>
<evidence type="ECO:0000313" key="3">
    <source>
        <dbReference type="Proteomes" id="UP000719412"/>
    </source>
</evidence>
<feature type="compositionally biased region" description="Polar residues" evidence="1">
    <location>
        <begin position="1"/>
        <end position="10"/>
    </location>
</feature>
<feature type="region of interest" description="Disordered" evidence="1">
    <location>
        <begin position="308"/>
        <end position="327"/>
    </location>
</feature>